<evidence type="ECO:0000313" key="4">
    <source>
        <dbReference type="Proteomes" id="UP001202550"/>
    </source>
</evidence>
<evidence type="ECO:0000313" key="3">
    <source>
        <dbReference type="EMBL" id="MCL1627129.1"/>
    </source>
</evidence>
<dbReference type="Pfam" id="PF00857">
    <property type="entry name" value="Isochorismatase"/>
    <property type="match status" value="1"/>
</dbReference>
<proteinExistence type="predicted"/>
<evidence type="ECO:0000256" key="1">
    <source>
        <dbReference type="ARBA" id="ARBA00022801"/>
    </source>
</evidence>
<dbReference type="Gene3D" id="3.40.50.850">
    <property type="entry name" value="Isochorismatase-like"/>
    <property type="match status" value="1"/>
</dbReference>
<dbReference type="Proteomes" id="UP001202550">
    <property type="component" value="Unassembled WGS sequence"/>
</dbReference>
<dbReference type="RefSeq" id="WP_249055224.1">
    <property type="nucleotide sequence ID" value="NZ_JALZWP010000001.1"/>
</dbReference>
<reference evidence="3 4" key="1">
    <citation type="submission" date="2022-05" db="EMBL/GenBank/DDBJ databases">
        <title>Seasonal and diel survey of microbial diversity of the Tyrrhenian coast.</title>
        <authorList>
            <person name="Gattoni G."/>
            <person name="Corral P."/>
        </authorList>
    </citation>
    <scope>NUCLEOTIDE SEQUENCE [LARGE SCALE GENOMIC DNA]</scope>
    <source>
        <strain evidence="3 4">V10</strain>
    </source>
</reference>
<dbReference type="CDD" id="cd01014">
    <property type="entry name" value="nicotinamidase_related"/>
    <property type="match status" value="1"/>
</dbReference>
<protein>
    <submittedName>
        <fullName evidence="3">Cysteine hydrolase</fullName>
    </submittedName>
</protein>
<dbReference type="SUPFAM" id="SSF52499">
    <property type="entry name" value="Isochorismatase-like hydrolases"/>
    <property type="match status" value="1"/>
</dbReference>
<dbReference type="PANTHER" id="PTHR43540:SF1">
    <property type="entry name" value="ISOCHORISMATASE HYDROLASE"/>
    <property type="match status" value="1"/>
</dbReference>
<organism evidence="3 4">
    <name type="scientific">Roseinatronobacter domitianus</name>
    <dbReference type="NCBI Taxonomy" id="2940293"/>
    <lineage>
        <taxon>Bacteria</taxon>
        <taxon>Pseudomonadati</taxon>
        <taxon>Pseudomonadota</taxon>
        <taxon>Alphaproteobacteria</taxon>
        <taxon>Rhodobacterales</taxon>
        <taxon>Paracoccaceae</taxon>
        <taxon>Roseinatronobacter</taxon>
    </lineage>
</organism>
<dbReference type="InterPro" id="IPR000868">
    <property type="entry name" value="Isochorismatase-like_dom"/>
</dbReference>
<name>A0ABT0LWY5_9RHOB</name>
<dbReference type="InterPro" id="IPR036380">
    <property type="entry name" value="Isochorismatase-like_sf"/>
</dbReference>
<accession>A0ABT0LWY5</accession>
<dbReference type="EMBL" id="JALZWP010000001">
    <property type="protein sequence ID" value="MCL1627129.1"/>
    <property type="molecule type" value="Genomic_DNA"/>
</dbReference>
<comment type="caution">
    <text evidence="3">The sequence shown here is derived from an EMBL/GenBank/DDBJ whole genome shotgun (WGS) entry which is preliminary data.</text>
</comment>
<evidence type="ECO:0000259" key="2">
    <source>
        <dbReference type="Pfam" id="PF00857"/>
    </source>
</evidence>
<keyword evidence="1 3" id="KW-0378">Hydrolase</keyword>
<sequence length="186" mass="19592">MKMDCALVLIDFQVGFEDPAWGARNNPDAEAKAARLLTAWRATGAPVVHVRHLSKTPGSPLSGTGTAWMPALAPLEGETCVEKSVNAAFIGTGLEAALRAQDVTDLVIAGLTTPHCVSTTCRMAANLGFRVILAHDACAAFAANADESWQGTSKRHLTPDAIHNAAISHLHGEFVTARAVTDILTQ</sequence>
<keyword evidence="4" id="KW-1185">Reference proteome</keyword>
<dbReference type="GO" id="GO:0016787">
    <property type="term" value="F:hydrolase activity"/>
    <property type="evidence" value="ECO:0007669"/>
    <property type="project" value="UniProtKB-KW"/>
</dbReference>
<gene>
    <name evidence="3" type="ORF">M3N55_00145</name>
</gene>
<dbReference type="PANTHER" id="PTHR43540">
    <property type="entry name" value="PEROXYUREIDOACRYLATE/UREIDOACRYLATE AMIDOHYDROLASE-RELATED"/>
    <property type="match status" value="1"/>
</dbReference>
<dbReference type="InterPro" id="IPR050272">
    <property type="entry name" value="Isochorismatase-like_hydrls"/>
</dbReference>
<feature type="domain" description="Isochorismatase-like" evidence="2">
    <location>
        <begin position="5"/>
        <end position="145"/>
    </location>
</feature>